<dbReference type="PROSITE" id="PS51406">
    <property type="entry name" value="FIBRINOGEN_C_2"/>
    <property type="match status" value="1"/>
</dbReference>
<feature type="chain" id="PRO_5019744923" description="Fibrinogen C-terminal domain-containing protein" evidence="5">
    <location>
        <begin position="17"/>
        <end position="585"/>
    </location>
</feature>
<evidence type="ECO:0000256" key="3">
    <source>
        <dbReference type="SAM" id="Coils"/>
    </source>
</evidence>
<sequence>MYPIKLFLFIAPLVISSRIDQDYSSFDSVSPEPKSRFAMLDDVKILANGLLQLGHGLKDFVHKTKGQINDIFQKLNIFDQSFYDLSLQTNEIKEEEKELRRTTSRLQVKNEEVKNMSLELNSKLESLLEEKILLQQKVRYLEDQLTNLIKNQPEIQEHPEITSLKTFVEQQDNSIKDLLQIVEEQYRQLNQQHSQIKEIENQLRRTGVQESTENSLSSKPRAPRTTPSLHLNETKNVEHDDIPADCTIIYNRGEHTSGIYSIRPSNSQVFNVYCDVTSENIYIKQMSKAKIIFEENYIIIQLLPNLQLTIHRFLQLFFSGEFWLGLEKIYSLVKQSKYILRIELEDWKDNKHYIEYSFHLGDHETNYTLHLVEIAGNVPNALPEHKDLTFSTWDHKAKGHFNCPESNSGGWWCHDVCGGNNLNGKYNKPKAKTKPERRRGICWKSQNGRLYSIKSTKIHYQLNIKHIITSPQRTPFTFLNQNSYDHLFIYFVMCESILDGHNLNCNQWFRVHVKIDNMNLKTDTSFCYKIIWRILSEYNKNECIGGIKLKFYHLFPLNTGFSFFQNHIQAVQIDFLERECQNGLK</sequence>
<evidence type="ECO:0000256" key="5">
    <source>
        <dbReference type="SAM" id="SignalP"/>
    </source>
</evidence>
<comment type="subcellular location">
    <subcellularLocation>
        <location evidence="1">Secreted</location>
    </subcellularLocation>
</comment>
<dbReference type="PANTHER" id="PTHR19143">
    <property type="entry name" value="FIBRINOGEN/TENASCIN/ANGIOPOEITIN"/>
    <property type="match status" value="1"/>
</dbReference>
<feature type="domain" description="Fibrinogen C-terminal" evidence="6">
    <location>
        <begin position="237"/>
        <end position="464"/>
    </location>
</feature>
<name>A0A484GNG2_SOUCH</name>
<dbReference type="InterPro" id="IPR036056">
    <property type="entry name" value="Fibrinogen-like_C"/>
</dbReference>
<evidence type="ECO:0000313" key="8">
    <source>
        <dbReference type="Proteomes" id="UP000295264"/>
    </source>
</evidence>
<keyword evidence="8" id="KW-1185">Reference proteome</keyword>
<comment type="caution">
    <text evidence="7">The sequence shown here is derived from an EMBL/GenBank/DDBJ whole genome shotgun (WGS) entry which is preliminary data.</text>
</comment>
<evidence type="ECO:0000259" key="6">
    <source>
        <dbReference type="PROSITE" id="PS51406"/>
    </source>
</evidence>
<feature type="coiled-coil region" evidence="3">
    <location>
        <begin position="85"/>
        <end position="144"/>
    </location>
</feature>
<dbReference type="InterPro" id="IPR002181">
    <property type="entry name" value="Fibrinogen_a/b/g_C_dom"/>
</dbReference>
<proteinExistence type="predicted"/>
<dbReference type="GO" id="GO:0042632">
    <property type="term" value="P:cholesterol homeostasis"/>
    <property type="evidence" value="ECO:0007669"/>
    <property type="project" value="TreeGrafter"/>
</dbReference>
<feature type="signal peptide" evidence="5">
    <location>
        <begin position="1"/>
        <end position="16"/>
    </location>
</feature>
<feature type="compositionally biased region" description="Polar residues" evidence="4">
    <location>
        <begin position="208"/>
        <end position="218"/>
    </location>
</feature>
<evidence type="ECO:0000256" key="1">
    <source>
        <dbReference type="ARBA" id="ARBA00004613"/>
    </source>
</evidence>
<accession>A0A484GNG2</accession>
<dbReference type="GO" id="GO:0009395">
    <property type="term" value="P:phospholipid catabolic process"/>
    <property type="evidence" value="ECO:0007669"/>
    <property type="project" value="TreeGrafter"/>
</dbReference>
<dbReference type="CDD" id="cd00087">
    <property type="entry name" value="FReD"/>
    <property type="match status" value="1"/>
</dbReference>
<protein>
    <recommendedName>
        <fullName evidence="6">Fibrinogen C-terminal domain-containing protein</fullName>
    </recommendedName>
</protein>
<dbReference type="PANTHER" id="PTHR19143:SF222">
    <property type="entry name" value="ANGIOPOIETIN-RELATED PROTEIN 3"/>
    <property type="match status" value="1"/>
</dbReference>
<dbReference type="SUPFAM" id="SSF56496">
    <property type="entry name" value="Fibrinogen C-terminal domain-like"/>
    <property type="match status" value="1"/>
</dbReference>
<dbReference type="SMART" id="SM00186">
    <property type="entry name" value="FBG"/>
    <property type="match status" value="1"/>
</dbReference>
<dbReference type="AlphaFoldDB" id="A0A484GNG2"/>
<dbReference type="GO" id="GO:0005615">
    <property type="term" value="C:extracellular space"/>
    <property type="evidence" value="ECO:0007669"/>
    <property type="project" value="TreeGrafter"/>
</dbReference>
<dbReference type="Pfam" id="PF00147">
    <property type="entry name" value="Fibrinogen_C"/>
    <property type="match status" value="1"/>
</dbReference>
<dbReference type="GO" id="GO:0055091">
    <property type="term" value="P:phospholipid homeostasis"/>
    <property type="evidence" value="ECO:0007669"/>
    <property type="project" value="TreeGrafter"/>
</dbReference>
<keyword evidence="2" id="KW-0964">Secreted</keyword>
<dbReference type="InterPro" id="IPR050373">
    <property type="entry name" value="Fibrinogen_C-term_domain"/>
</dbReference>
<dbReference type="GO" id="GO:0070328">
    <property type="term" value="P:triglyceride homeostasis"/>
    <property type="evidence" value="ECO:0007669"/>
    <property type="project" value="TreeGrafter"/>
</dbReference>
<evidence type="ECO:0000256" key="4">
    <source>
        <dbReference type="SAM" id="MobiDB-lite"/>
    </source>
</evidence>
<dbReference type="InterPro" id="IPR014716">
    <property type="entry name" value="Fibrinogen_a/b/g_C_1"/>
</dbReference>
<reference evidence="7 8" key="1">
    <citation type="journal article" date="2018" name="Genomics">
        <title>Molecular footprints of inshore aquatic adaptation in Indo-Pacific humpback dolphin (Sousa chinensis).</title>
        <authorList>
            <person name="Ming Y."/>
            <person name="Jian J."/>
            <person name="Yu F."/>
            <person name="Yu X."/>
            <person name="Wang J."/>
            <person name="Liu W."/>
        </authorList>
    </citation>
    <scope>NUCLEOTIDE SEQUENCE [LARGE SCALE GENOMIC DNA]</scope>
    <source>
        <strain evidence="7">MY-2018</strain>
        <tissue evidence="7">Skin</tissue>
    </source>
</reference>
<keyword evidence="5" id="KW-0732">Signal</keyword>
<evidence type="ECO:0000313" key="7">
    <source>
        <dbReference type="EMBL" id="TEA37205.1"/>
    </source>
</evidence>
<keyword evidence="3" id="KW-0175">Coiled coil</keyword>
<evidence type="ECO:0000256" key="2">
    <source>
        <dbReference type="ARBA" id="ARBA00022525"/>
    </source>
</evidence>
<organism evidence="7 8">
    <name type="scientific">Sousa chinensis</name>
    <name type="common">Indo-pacific humpbacked dolphin</name>
    <name type="synonym">Steno chinensis</name>
    <dbReference type="NCBI Taxonomy" id="103600"/>
    <lineage>
        <taxon>Eukaryota</taxon>
        <taxon>Metazoa</taxon>
        <taxon>Chordata</taxon>
        <taxon>Craniata</taxon>
        <taxon>Vertebrata</taxon>
        <taxon>Euteleostomi</taxon>
        <taxon>Mammalia</taxon>
        <taxon>Eutheria</taxon>
        <taxon>Laurasiatheria</taxon>
        <taxon>Artiodactyla</taxon>
        <taxon>Whippomorpha</taxon>
        <taxon>Cetacea</taxon>
        <taxon>Odontoceti</taxon>
        <taxon>Delphinidae</taxon>
        <taxon>Sousa</taxon>
    </lineage>
</organism>
<feature type="region of interest" description="Disordered" evidence="4">
    <location>
        <begin position="202"/>
        <end position="228"/>
    </location>
</feature>
<dbReference type="Gene3D" id="3.90.215.10">
    <property type="entry name" value="Gamma Fibrinogen, chain A, domain 1"/>
    <property type="match status" value="1"/>
</dbReference>
<gene>
    <name evidence="7" type="ORF">DBR06_SOUSAS210441</name>
</gene>
<dbReference type="EMBL" id="QWLN02005722">
    <property type="protein sequence ID" value="TEA37205.1"/>
    <property type="molecule type" value="Genomic_DNA"/>
</dbReference>
<dbReference type="Proteomes" id="UP000295264">
    <property type="component" value="Unassembled WGS sequence"/>
</dbReference>